<comment type="caution">
    <text evidence="2">The sequence shown here is derived from an EMBL/GenBank/DDBJ whole genome shotgun (WGS) entry which is preliminary data.</text>
</comment>
<gene>
    <name evidence="2" type="ORF">BAE44_0013143</name>
</gene>
<evidence type="ECO:0000256" key="1">
    <source>
        <dbReference type="SAM" id="MobiDB-lite"/>
    </source>
</evidence>
<feature type="non-terminal residue" evidence="2">
    <location>
        <position position="1"/>
    </location>
</feature>
<dbReference type="Proteomes" id="UP000095767">
    <property type="component" value="Unassembled WGS sequence"/>
</dbReference>
<name>A0A1E5VLB0_9POAL</name>
<dbReference type="AlphaFoldDB" id="A0A1E5VLB0"/>
<accession>A0A1E5VLB0</accession>
<dbReference type="EMBL" id="LWDX02036138">
    <property type="protein sequence ID" value="OEL25844.1"/>
    <property type="molecule type" value="Genomic_DNA"/>
</dbReference>
<sequence length="59" mass="6085">LRLGGCPTAPRSKQHARGAGLMPTSRVAPTRGAGLFAPHADPRLAVSARGRGRPSTPLM</sequence>
<feature type="region of interest" description="Disordered" evidence="1">
    <location>
        <begin position="1"/>
        <end position="59"/>
    </location>
</feature>
<evidence type="ECO:0000313" key="3">
    <source>
        <dbReference type="Proteomes" id="UP000095767"/>
    </source>
</evidence>
<proteinExistence type="predicted"/>
<evidence type="ECO:0000313" key="2">
    <source>
        <dbReference type="EMBL" id="OEL25844.1"/>
    </source>
</evidence>
<keyword evidence="3" id="KW-1185">Reference proteome</keyword>
<reference evidence="2 3" key="1">
    <citation type="submission" date="2016-09" db="EMBL/GenBank/DDBJ databases">
        <title>The draft genome of Dichanthelium oligosanthes: A C3 panicoid grass species.</title>
        <authorList>
            <person name="Studer A.J."/>
            <person name="Schnable J.C."/>
            <person name="Brutnell T.P."/>
        </authorList>
    </citation>
    <scope>NUCLEOTIDE SEQUENCE [LARGE SCALE GENOMIC DNA]</scope>
    <source>
        <strain evidence="3">cv. Kellogg 1175</strain>
        <tissue evidence="2">Leaf</tissue>
    </source>
</reference>
<organism evidence="2 3">
    <name type="scientific">Dichanthelium oligosanthes</name>
    <dbReference type="NCBI Taxonomy" id="888268"/>
    <lineage>
        <taxon>Eukaryota</taxon>
        <taxon>Viridiplantae</taxon>
        <taxon>Streptophyta</taxon>
        <taxon>Embryophyta</taxon>
        <taxon>Tracheophyta</taxon>
        <taxon>Spermatophyta</taxon>
        <taxon>Magnoliopsida</taxon>
        <taxon>Liliopsida</taxon>
        <taxon>Poales</taxon>
        <taxon>Poaceae</taxon>
        <taxon>PACMAD clade</taxon>
        <taxon>Panicoideae</taxon>
        <taxon>Panicodae</taxon>
        <taxon>Paniceae</taxon>
        <taxon>Dichantheliinae</taxon>
        <taxon>Dichanthelium</taxon>
    </lineage>
</organism>
<protein>
    <submittedName>
        <fullName evidence="2">Uncharacterized protein</fullName>
    </submittedName>
</protein>